<dbReference type="EMBL" id="JAAOZC010000002">
    <property type="protein sequence ID" value="NIJ07214.1"/>
    <property type="molecule type" value="Genomic_DNA"/>
</dbReference>
<protein>
    <submittedName>
        <fullName evidence="1">DNA-binding transcriptional regulator YdaS (Cro superfamily)</fullName>
    </submittedName>
</protein>
<organism evidence="1 2">
    <name type="scientific">Sphingomonas vulcanisoli</name>
    <dbReference type="NCBI Taxonomy" id="1658060"/>
    <lineage>
        <taxon>Bacteria</taxon>
        <taxon>Pseudomonadati</taxon>
        <taxon>Pseudomonadota</taxon>
        <taxon>Alphaproteobacteria</taxon>
        <taxon>Sphingomonadales</taxon>
        <taxon>Sphingomonadaceae</taxon>
        <taxon>Sphingomonas</taxon>
    </lineage>
</organism>
<evidence type="ECO:0000313" key="2">
    <source>
        <dbReference type="Proteomes" id="UP000727456"/>
    </source>
</evidence>
<dbReference type="InterPro" id="IPR059216">
    <property type="entry name" value="LeuA_carph_isopro_dom"/>
</dbReference>
<dbReference type="InterPro" id="IPR010982">
    <property type="entry name" value="Lambda_DNA-bd_dom_sf"/>
</dbReference>
<proteinExistence type="predicted"/>
<dbReference type="RefSeq" id="WP_167072099.1">
    <property type="nucleotide sequence ID" value="NZ_JAAOZC010000002.1"/>
</dbReference>
<gene>
    <name evidence="1" type="ORF">FHS31_000810</name>
</gene>
<dbReference type="Gene3D" id="1.10.260.40">
    <property type="entry name" value="lambda repressor-like DNA-binding domains"/>
    <property type="match status" value="1"/>
</dbReference>
<dbReference type="NCBIfam" id="NF046037">
    <property type="entry name" value="carphisopro"/>
    <property type="match status" value="1"/>
</dbReference>
<keyword evidence="2" id="KW-1185">Reference proteome</keyword>
<sequence length="73" mass="8301">MDTVSDIFTRFGGTREMARQLDLSKSTVDSWKRARQIPAQHQPLLLKRAADLGVDITAEDVIFPFPQDRERAS</sequence>
<accession>A0ABX0TR57</accession>
<evidence type="ECO:0000313" key="1">
    <source>
        <dbReference type="EMBL" id="NIJ07214.1"/>
    </source>
</evidence>
<reference evidence="1 2" key="1">
    <citation type="submission" date="2020-03" db="EMBL/GenBank/DDBJ databases">
        <title>Genomic Encyclopedia of Type Strains, Phase III (KMG-III): the genomes of soil and plant-associated and newly described type strains.</title>
        <authorList>
            <person name="Whitman W."/>
        </authorList>
    </citation>
    <scope>NUCLEOTIDE SEQUENCE [LARGE SCALE GENOMIC DNA]</scope>
    <source>
        <strain evidence="1 2">CECT 8804</strain>
    </source>
</reference>
<keyword evidence="1" id="KW-0238">DNA-binding</keyword>
<comment type="caution">
    <text evidence="1">The sequence shown here is derived from an EMBL/GenBank/DDBJ whole genome shotgun (WGS) entry which is preliminary data.</text>
</comment>
<dbReference type="Proteomes" id="UP000727456">
    <property type="component" value="Unassembled WGS sequence"/>
</dbReference>
<dbReference type="GO" id="GO:0003677">
    <property type="term" value="F:DNA binding"/>
    <property type="evidence" value="ECO:0007669"/>
    <property type="project" value="UniProtKB-KW"/>
</dbReference>
<name>A0ABX0TR57_9SPHN</name>
<dbReference type="SUPFAM" id="SSF47413">
    <property type="entry name" value="lambda repressor-like DNA-binding domains"/>
    <property type="match status" value="1"/>
</dbReference>